<evidence type="ECO:0000256" key="4">
    <source>
        <dbReference type="ARBA" id="ARBA00048391"/>
    </source>
</evidence>
<keyword evidence="3 5" id="KW-0949">S-adenosyl-L-methionine</keyword>
<dbReference type="PANTHER" id="PTHR18895">
    <property type="entry name" value="HEMK METHYLTRANSFERASE"/>
    <property type="match status" value="1"/>
</dbReference>
<dbReference type="InterPro" id="IPR007848">
    <property type="entry name" value="Small_mtfrase_dom"/>
</dbReference>
<dbReference type="SUPFAM" id="SSF53335">
    <property type="entry name" value="S-adenosyl-L-methionine-dependent methyltransferases"/>
    <property type="match status" value="1"/>
</dbReference>
<evidence type="ECO:0000313" key="9">
    <source>
        <dbReference type="Proteomes" id="UP000189670"/>
    </source>
</evidence>
<dbReference type="PANTHER" id="PTHR18895:SF74">
    <property type="entry name" value="MTRF1L RELEASE FACTOR GLUTAMINE METHYLTRANSFERASE"/>
    <property type="match status" value="1"/>
</dbReference>
<reference evidence="9" key="1">
    <citation type="submission" date="2012-11" db="EMBL/GenBank/DDBJ databases">
        <authorList>
            <person name="Lucero-Rivera Y.E."/>
            <person name="Tovar-Ramirez D."/>
        </authorList>
    </citation>
    <scope>NUCLEOTIDE SEQUENCE [LARGE SCALE GENOMIC DNA]</scope>
    <source>
        <strain evidence="9">Araruama</strain>
    </source>
</reference>
<evidence type="ECO:0000259" key="6">
    <source>
        <dbReference type="Pfam" id="PF05175"/>
    </source>
</evidence>
<comment type="function">
    <text evidence="5">Methylates the class 1 translation termination release factors RF1/PrfA and RF2/PrfB on the glutamine residue of the universally conserved GGQ motif.</text>
</comment>
<dbReference type="Pfam" id="PF17827">
    <property type="entry name" value="PrmC_N"/>
    <property type="match status" value="1"/>
</dbReference>
<dbReference type="GO" id="GO:0003676">
    <property type="term" value="F:nucleic acid binding"/>
    <property type="evidence" value="ECO:0007669"/>
    <property type="project" value="InterPro"/>
</dbReference>
<dbReference type="GO" id="GO:0032259">
    <property type="term" value="P:methylation"/>
    <property type="evidence" value="ECO:0007669"/>
    <property type="project" value="UniProtKB-KW"/>
</dbReference>
<dbReference type="EC" id="2.1.1.297" evidence="5"/>
<dbReference type="Proteomes" id="UP000189670">
    <property type="component" value="Unassembled WGS sequence"/>
</dbReference>
<feature type="binding site" evidence="5">
    <location>
        <position position="190"/>
    </location>
    <ligand>
        <name>S-adenosyl-L-methionine</name>
        <dbReference type="ChEBI" id="CHEBI:59789"/>
    </ligand>
</feature>
<dbReference type="InterPro" id="IPR002052">
    <property type="entry name" value="DNA_methylase_N6_adenine_CS"/>
</dbReference>
<keyword evidence="1 5" id="KW-0489">Methyltransferase</keyword>
<dbReference type="NCBIfam" id="TIGR00536">
    <property type="entry name" value="hemK_fam"/>
    <property type="match status" value="1"/>
</dbReference>
<feature type="binding site" evidence="5">
    <location>
        <begin position="190"/>
        <end position="193"/>
    </location>
    <ligand>
        <name>substrate</name>
    </ligand>
</feature>
<dbReference type="InterPro" id="IPR019874">
    <property type="entry name" value="RF_methyltr_PrmC"/>
</dbReference>
<dbReference type="AlphaFoldDB" id="A0A1V1P7G0"/>
<dbReference type="Gene3D" id="1.10.8.10">
    <property type="entry name" value="DNA helicase RuvA subunit, C-terminal domain"/>
    <property type="match status" value="1"/>
</dbReference>
<sequence length="288" mass="32336">MNTEQWTIKSVLDWTLSYFTEKCVESPRLSAEILLASTLGLERIDLYVQYDRPLDKQELAAFKAKILRRTKHEPVAYITEKKAFWKSTFIVTPHVLIPRPDTESLLETAIAHLNSKQKGLRILELGIGSGAIIVSLARELPYHTYFGTDCSSAAIDIARQNATQMDVRIHFVVSHWLDALSKTFDLIISNPPYIPTLELQSLSAEIVQFEPQVALDGGNDGLFHIRTIIQNAPQYLASDGVLMLEMGCDQGKAIQELIAEERRSKTLQILKDYAGHERVVCIGNIGQS</sequence>
<accession>A0A1V1P7G0</accession>
<dbReference type="CDD" id="cd02440">
    <property type="entry name" value="AdoMet_MTases"/>
    <property type="match status" value="1"/>
</dbReference>
<organism evidence="8 9">
    <name type="scientific">Candidatus Magnetoglobus multicellularis str. Araruama</name>
    <dbReference type="NCBI Taxonomy" id="890399"/>
    <lineage>
        <taxon>Bacteria</taxon>
        <taxon>Pseudomonadati</taxon>
        <taxon>Thermodesulfobacteriota</taxon>
        <taxon>Desulfobacteria</taxon>
        <taxon>Desulfobacterales</taxon>
        <taxon>Desulfobacteraceae</taxon>
        <taxon>Candidatus Magnetoglobus</taxon>
    </lineage>
</organism>
<dbReference type="InterPro" id="IPR050320">
    <property type="entry name" value="N5-glutamine_MTase"/>
</dbReference>
<evidence type="ECO:0000313" key="8">
    <source>
        <dbReference type="EMBL" id="ETR70827.1"/>
    </source>
</evidence>
<evidence type="ECO:0000259" key="7">
    <source>
        <dbReference type="Pfam" id="PF17827"/>
    </source>
</evidence>
<feature type="domain" description="Release factor glutamine methyltransferase N-terminal" evidence="7">
    <location>
        <begin position="11"/>
        <end position="79"/>
    </location>
</feature>
<feature type="binding site" evidence="5">
    <location>
        <position position="176"/>
    </location>
    <ligand>
        <name>S-adenosyl-L-methionine</name>
        <dbReference type="ChEBI" id="CHEBI:59789"/>
    </ligand>
</feature>
<comment type="caution">
    <text evidence="8">The sequence shown here is derived from an EMBL/GenBank/DDBJ whole genome shotgun (WGS) entry which is preliminary data.</text>
</comment>
<evidence type="ECO:0000256" key="3">
    <source>
        <dbReference type="ARBA" id="ARBA00022691"/>
    </source>
</evidence>
<dbReference type="Pfam" id="PF05175">
    <property type="entry name" value="MTS"/>
    <property type="match status" value="1"/>
</dbReference>
<keyword evidence="2 5" id="KW-0808">Transferase</keyword>
<dbReference type="InterPro" id="IPR004556">
    <property type="entry name" value="HemK-like"/>
</dbReference>
<evidence type="ECO:0000256" key="5">
    <source>
        <dbReference type="HAMAP-Rule" id="MF_02126"/>
    </source>
</evidence>
<dbReference type="Gene3D" id="3.40.50.150">
    <property type="entry name" value="Vaccinia Virus protein VP39"/>
    <property type="match status" value="1"/>
</dbReference>
<dbReference type="GO" id="GO:0102559">
    <property type="term" value="F:peptide chain release factor N(5)-glutamine methyltransferase activity"/>
    <property type="evidence" value="ECO:0007669"/>
    <property type="project" value="UniProtKB-EC"/>
</dbReference>
<dbReference type="HAMAP" id="MF_02126">
    <property type="entry name" value="RF_methyltr_PrmC"/>
    <property type="match status" value="1"/>
</dbReference>
<dbReference type="PROSITE" id="PS00092">
    <property type="entry name" value="N6_MTASE"/>
    <property type="match status" value="1"/>
</dbReference>
<feature type="binding site" evidence="5">
    <location>
        <position position="149"/>
    </location>
    <ligand>
        <name>S-adenosyl-L-methionine</name>
        <dbReference type="ChEBI" id="CHEBI:59789"/>
    </ligand>
</feature>
<dbReference type="NCBIfam" id="TIGR03534">
    <property type="entry name" value="RF_mod_PrmC"/>
    <property type="match status" value="1"/>
</dbReference>
<dbReference type="EMBL" id="ATBP01000362">
    <property type="protein sequence ID" value="ETR70827.1"/>
    <property type="molecule type" value="Genomic_DNA"/>
</dbReference>
<feature type="domain" description="Methyltransferase small" evidence="6">
    <location>
        <begin position="111"/>
        <end position="198"/>
    </location>
</feature>
<gene>
    <name evidence="5" type="primary">prmC</name>
    <name evidence="8" type="ORF">OMM_02949</name>
</gene>
<dbReference type="InterPro" id="IPR029063">
    <property type="entry name" value="SAM-dependent_MTases_sf"/>
</dbReference>
<comment type="similarity">
    <text evidence="5">Belongs to the protein N5-glutamine methyltransferase family. PrmC subfamily.</text>
</comment>
<evidence type="ECO:0000256" key="2">
    <source>
        <dbReference type="ARBA" id="ARBA00022679"/>
    </source>
</evidence>
<evidence type="ECO:0000256" key="1">
    <source>
        <dbReference type="ARBA" id="ARBA00022603"/>
    </source>
</evidence>
<protein>
    <recommendedName>
        <fullName evidence="5">Release factor glutamine methyltransferase</fullName>
        <shortName evidence="5">RF MTase</shortName>
        <ecNumber evidence="5">2.1.1.297</ecNumber>
    </recommendedName>
    <alternativeName>
        <fullName evidence="5">N5-glutamine methyltransferase PrmC</fullName>
    </alternativeName>
    <alternativeName>
        <fullName evidence="5">Protein-(glutamine-N5) MTase PrmC</fullName>
    </alternativeName>
    <alternativeName>
        <fullName evidence="5">Protein-glutamine N-methyltransferase PrmC</fullName>
    </alternativeName>
</protein>
<name>A0A1V1P7G0_9BACT</name>
<feature type="binding site" evidence="5">
    <location>
        <begin position="126"/>
        <end position="130"/>
    </location>
    <ligand>
        <name>S-adenosyl-L-methionine</name>
        <dbReference type="ChEBI" id="CHEBI:59789"/>
    </ligand>
</feature>
<dbReference type="InterPro" id="IPR040758">
    <property type="entry name" value="PrmC_N"/>
</dbReference>
<proteinExistence type="inferred from homology"/>
<comment type="catalytic activity">
    <reaction evidence="4 5">
        <text>L-glutaminyl-[peptide chain release factor] + S-adenosyl-L-methionine = N(5)-methyl-L-glutaminyl-[peptide chain release factor] + S-adenosyl-L-homocysteine + H(+)</text>
        <dbReference type="Rhea" id="RHEA:42896"/>
        <dbReference type="Rhea" id="RHEA-COMP:10271"/>
        <dbReference type="Rhea" id="RHEA-COMP:10272"/>
        <dbReference type="ChEBI" id="CHEBI:15378"/>
        <dbReference type="ChEBI" id="CHEBI:30011"/>
        <dbReference type="ChEBI" id="CHEBI:57856"/>
        <dbReference type="ChEBI" id="CHEBI:59789"/>
        <dbReference type="ChEBI" id="CHEBI:61891"/>
        <dbReference type="EC" id="2.1.1.297"/>
    </reaction>
</comment>